<keyword evidence="1" id="KW-0472">Membrane</keyword>
<organism evidence="3 4">
    <name type="scientific">Saccharothrix variisporea</name>
    <dbReference type="NCBI Taxonomy" id="543527"/>
    <lineage>
        <taxon>Bacteria</taxon>
        <taxon>Bacillati</taxon>
        <taxon>Actinomycetota</taxon>
        <taxon>Actinomycetes</taxon>
        <taxon>Pseudonocardiales</taxon>
        <taxon>Pseudonocardiaceae</taxon>
        <taxon>Saccharothrix</taxon>
    </lineage>
</organism>
<accession>A0A495XMR0</accession>
<comment type="caution">
    <text evidence="3">The sequence shown here is derived from an EMBL/GenBank/DDBJ whole genome shotgun (WGS) entry which is preliminary data.</text>
</comment>
<feature type="domain" description="Transglycosylase SLT" evidence="2">
    <location>
        <begin position="179"/>
        <end position="255"/>
    </location>
</feature>
<dbReference type="Pfam" id="PF01464">
    <property type="entry name" value="SLT"/>
    <property type="match status" value="1"/>
</dbReference>
<feature type="transmembrane region" description="Helical" evidence="1">
    <location>
        <begin position="40"/>
        <end position="60"/>
    </location>
</feature>
<proteinExistence type="predicted"/>
<dbReference type="InterPro" id="IPR023346">
    <property type="entry name" value="Lysozyme-like_dom_sf"/>
</dbReference>
<gene>
    <name evidence="3" type="ORF">DFJ66_7539</name>
</gene>
<dbReference type="Gene3D" id="1.10.530.10">
    <property type="match status" value="1"/>
</dbReference>
<dbReference type="AlphaFoldDB" id="A0A495XMR0"/>
<keyword evidence="1" id="KW-0812">Transmembrane</keyword>
<evidence type="ECO:0000313" key="4">
    <source>
        <dbReference type="Proteomes" id="UP000272729"/>
    </source>
</evidence>
<keyword evidence="4" id="KW-1185">Reference proteome</keyword>
<protein>
    <submittedName>
        <fullName evidence="3">Transglycosylase-like protein with SLT domain</fullName>
    </submittedName>
</protein>
<dbReference type="Proteomes" id="UP000272729">
    <property type="component" value="Unassembled WGS sequence"/>
</dbReference>
<keyword evidence="1" id="KW-1133">Transmembrane helix</keyword>
<evidence type="ECO:0000313" key="3">
    <source>
        <dbReference type="EMBL" id="RKT74196.1"/>
    </source>
</evidence>
<sequence>MARHRKSRADAPTVYTVSASAPGYIGAHRAEPDRRLPKRLAGVAVAVGIVTGAGAAAHAVTSGSFNPMAGGAEFGGLPDENVRTGKVETIHAVDLGSETARIIRQEQLSALHAFNQASGVAQSGYQARQQAAAEAAARAAHEAAEARKSPTQRQVEAWAREAIAILAANGTPITEDAVDEIWTIVEKESNGNPNAVNNWDSNAARGTPSKGLMQCIDPTFQAYKLPGHDDIFNPVDNIIAGVRYTYARYGGFDRHPGLVGISAGTGYRGY</sequence>
<dbReference type="SUPFAM" id="SSF53955">
    <property type="entry name" value="Lysozyme-like"/>
    <property type="match status" value="1"/>
</dbReference>
<dbReference type="CDD" id="cd13402">
    <property type="entry name" value="LT_TF-like"/>
    <property type="match status" value="1"/>
</dbReference>
<evidence type="ECO:0000256" key="1">
    <source>
        <dbReference type="SAM" id="Phobius"/>
    </source>
</evidence>
<reference evidence="3 4" key="1">
    <citation type="submission" date="2018-10" db="EMBL/GenBank/DDBJ databases">
        <title>Sequencing the genomes of 1000 actinobacteria strains.</title>
        <authorList>
            <person name="Klenk H.-P."/>
        </authorList>
    </citation>
    <scope>NUCLEOTIDE SEQUENCE [LARGE SCALE GENOMIC DNA]</scope>
    <source>
        <strain evidence="3 4">DSM 43911</strain>
    </source>
</reference>
<name>A0A495XMR0_9PSEU</name>
<evidence type="ECO:0000259" key="2">
    <source>
        <dbReference type="Pfam" id="PF01464"/>
    </source>
</evidence>
<dbReference type="EMBL" id="RBXR01000001">
    <property type="protein sequence ID" value="RKT74196.1"/>
    <property type="molecule type" value="Genomic_DNA"/>
</dbReference>
<dbReference type="InterPro" id="IPR008258">
    <property type="entry name" value="Transglycosylase_SLT_dom_1"/>
</dbReference>